<keyword evidence="6" id="KW-0479">Metal-binding</keyword>
<feature type="binding site" evidence="6">
    <location>
        <position position="115"/>
    </location>
    <ligand>
        <name>Zn(2+)</name>
        <dbReference type="ChEBI" id="CHEBI:29105"/>
    </ligand>
</feature>
<dbReference type="GO" id="GO:0016020">
    <property type="term" value="C:membrane"/>
    <property type="evidence" value="ECO:0007669"/>
    <property type="project" value="UniProtKB-SubCell"/>
</dbReference>
<name>A0A4P9ZLG6_9ASCO</name>
<proteinExistence type="inferred from homology"/>
<evidence type="ECO:0000256" key="1">
    <source>
        <dbReference type="ARBA" id="ARBA00004141"/>
    </source>
</evidence>
<comment type="subcellular location">
    <subcellularLocation>
        <location evidence="1">Membrane</location>
        <topology evidence="1">Multi-pass membrane protein</topology>
    </subcellularLocation>
</comment>
<feature type="binding site" evidence="6">
    <location>
        <position position="270"/>
    </location>
    <ligand>
        <name>Zn(2+)</name>
        <dbReference type="ChEBI" id="CHEBI:29105"/>
    </ligand>
</feature>
<sequence>MAIRETEPVFLKKAEIHLCYYHQLDPWQQDNNYIRSGYVRETRSYRKCFHSLLYLHNESVNIYTHSVPTVFALIFFTPYVNAVVAPHEDHVWVKLNFVFFGVGLATCLCLSAIFHLVKSHSHRVCKFGNQCDYFGIVVMITSSLCVLMPFIFYEDPKYKYGFMGIFLFFGTICAIITFDAKFSTPHYRPFRSTMFILFGLSGVFPVLAAIHLYGTHNAVRRSGAHWLVLEGFFYIFGACLYALRVPEKWVYDEAAYEHTEGRFDIFGSLHQIFHVFVVVASYCHWRVLFACYAHWQSRIAL</sequence>
<dbReference type="PANTHER" id="PTHR20855:SF52">
    <property type="entry name" value="ADIPONECTIN RECEPTOR PROTEIN"/>
    <property type="match status" value="1"/>
</dbReference>
<dbReference type="GO" id="GO:0006882">
    <property type="term" value="P:intracellular zinc ion homeostasis"/>
    <property type="evidence" value="ECO:0007669"/>
    <property type="project" value="TreeGrafter"/>
</dbReference>
<evidence type="ECO:0000256" key="7">
    <source>
        <dbReference type="SAM" id="Phobius"/>
    </source>
</evidence>
<keyword evidence="3 7" id="KW-0812">Transmembrane</keyword>
<feature type="transmembrane region" description="Helical" evidence="7">
    <location>
        <begin position="97"/>
        <end position="117"/>
    </location>
</feature>
<evidence type="ECO:0000256" key="2">
    <source>
        <dbReference type="ARBA" id="ARBA00007018"/>
    </source>
</evidence>
<feature type="transmembrane region" description="Helical" evidence="7">
    <location>
        <begin position="160"/>
        <end position="178"/>
    </location>
</feature>
<comment type="similarity">
    <text evidence="2">Belongs to the ADIPOR family.</text>
</comment>
<dbReference type="AlphaFoldDB" id="A0A4P9ZLG6"/>
<organism evidence="8 9">
    <name type="scientific">Metschnikowia bicuspidata</name>
    <dbReference type="NCBI Taxonomy" id="27322"/>
    <lineage>
        <taxon>Eukaryota</taxon>
        <taxon>Fungi</taxon>
        <taxon>Dikarya</taxon>
        <taxon>Ascomycota</taxon>
        <taxon>Saccharomycotina</taxon>
        <taxon>Pichiomycetes</taxon>
        <taxon>Metschnikowiaceae</taxon>
        <taxon>Metschnikowia</taxon>
    </lineage>
</organism>
<feature type="transmembrane region" description="Helical" evidence="7">
    <location>
        <begin position="133"/>
        <end position="153"/>
    </location>
</feature>
<accession>A0A4P9ZLG6</accession>
<feature type="transmembrane region" description="Helical" evidence="7">
    <location>
        <begin position="190"/>
        <end position="214"/>
    </location>
</feature>
<dbReference type="GO" id="GO:0038023">
    <property type="term" value="F:signaling receptor activity"/>
    <property type="evidence" value="ECO:0007669"/>
    <property type="project" value="TreeGrafter"/>
</dbReference>
<keyword evidence="4 7" id="KW-1133">Transmembrane helix</keyword>
<dbReference type="OrthoDB" id="529367at2759"/>
<dbReference type="EMBL" id="ML004428">
    <property type="protein sequence ID" value="RKP33050.1"/>
    <property type="molecule type" value="Genomic_DNA"/>
</dbReference>
<evidence type="ECO:0000313" key="9">
    <source>
        <dbReference type="Proteomes" id="UP000268321"/>
    </source>
</evidence>
<keyword evidence="6" id="KW-0862">Zinc</keyword>
<feature type="transmembrane region" description="Helical" evidence="7">
    <location>
        <begin position="62"/>
        <end position="85"/>
    </location>
</feature>
<keyword evidence="9" id="KW-1185">Reference proteome</keyword>
<dbReference type="Pfam" id="PF03006">
    <property type="entry name" value="HlyIII"/>
    <property type="match status" value="1"/>
</dbReference>
<gene>
    <name evidence="8" type="ORF">METBISCDRAFT_11301</name>
</gene>
<feature type="binding site" evidence="6">
    <location>
        <position position="274"/>
    </location>
    <ligand>
        <name>Zn(2+)</name>
        <dbReference type="ChEBI" id="CHEBI:29105"/>
    </ligand>
</feature>
<dbReference type="Proteomes" id="UP000268321">
    <property type="component" value="Unassembled WGS sequence"/>
</dbReference>
<reference evidence="9" key="1">
    <citation type="journal article" date="2018" name="Nat. Microbiol.">
        <title>Leveraging single-cell genomics to expand the fungal tree of life.</title>
        <authorList>
            <person name="Ahrendt S.R."/>
            <person name="Quandt C.A."/>
            <person name="Ciobanu D."/>
            <person name="Clum A."/>
            <person name="Salamov A."/>
            <person name="Andreopoulos B."/>
            <person name="Cheng J.F."/>
            <person name="Woyke T."/>
            <person name="Pelin A."/>
            <person name="Henrissat B."/>
            <person name="Reynolds N.K."/>
            <person name="Benny G.L."/>
            <person name="Smith M.E."/>
            <person name="James T.Y."/>
            <person name="Grigoriev I.V."/>
        </authorList>
    </citation>
    <scope>NUCLEOTIDE SEQUENCE [LARGE SCALE GENOMIC DNA]</scope>
    <source>
        <strain evidence="9">Baker2002</strain>
    </source>
</reference>
<keyword evidence="5 7" id="KW-0472">Membrane</keyword>
<dbReference type="GO" id="GO:0046872">
    <property type="term" value="F:metal ion binding"/>
    <property type="evidence" value="ECO:0007669"/>
    <property type="project" value="UniProtKB-KW"/>
</dbReference>
<protein>
    <submittedName>
        <fullName evidence="8">HlyIII-domain-containing protein</fullName>
    </submittedName>
</protein>
<evidence type="ECO:0000256" key="4">
    <source>
        <dbReference type="ARBA" id="ARBA00022989"/>
    </source>
</evidence>
<evidence type="ECO:0000313" key="8">
    <source>
        <dbReference type="EMBL" id="RKP33050.1"/>
    </source>
</evidence>
<dbReference type="PANTHER" id="PTHR20855">
    <property type="entry name" value="ADIPOR/PROGESTIN RECEPTOR-RELATED"/>
    <property type="match status" value="1"/>
</dbReference>
<evidence type="ECO:0000256" key="6">
    <source>
        <dbReference type="PIRSR" id="PIRSR604254-1"/>
    </source>
</evidence>
<evidence type="ECO:0000256" key="5">
    <source>
        <dbReference type="ARBA" id="ARBA00023136"/>
    </source>
</evidence>
<feature type="transmembrane region" description="Helical" evidence="7">
    <location>
        <begin position="226"/>
        <end position="243"/>
    </location>
</feature>
<evidence type="ECO:0000256" key="3">
    <source>
        <dbReference type="ARBA" id="ARBA00022692"/>
    </source>
</evidence>
<dbReference type="InterPro" id="IPR004254">
    <property type="entry name" value="AdipoR/HlyIII-related"/>
</dbReference>
<feature type="transmembrane region" description="Helical" evidence="7">
    <location>
        <begin position="272"/>
        <end position="295"/>
    </location>
</feature>